<evidence type="ECO:0000313" key="2">
    <source>
        <dbReference type="EMBL" id="PRX66276.1"/>
    </source>
</evidence>
<evidence type="ECO:0008006" key="4">
    <source>
        <dbReference type="Google" id="ProtNLM"/>
    </source>
</evidence>
<protein>
    <recommendedName>
        <fullName evidence="4">CU044_5270 family protein</fullName>
    </recommendedName>
</protein>
<name>A0A2T0N2W0_9ACTN</name>
<proteinExistence type="predicted"/>
<dbReference type="InterPro" id="IPR047789">
    <property type="entry name" value="CU044_5270-like"/>
</dbReference>
<dbReference type="AlphaFoldDB" id="A0A2T0N2W0"/>
<dbReference type="EMBL" id="PVNG01000006">
    <property type="protein sequence ID" value="PRX66276.1"/>
    <property type="molecule type" value="Genomic_DNA"/>
</dbReference>
<keyword evidence="1" id="KW-0812">Transmembrane</keyword>
<comment type="caution">
    <text evidence="2">The sequence shown here is derived from an EMBL/GenBank/DDBJ whole genome shotgun (WGS) entry which is preliminary data.</text>
</comment>
<evidence type="ECO:0000313" key="3">
    <source>
        <dbReference type="Proteomes" id="UP000238312"/>
    </source>
</evidence>
<evidence type="ECO:0000256" key="1">
    <source>
        <dbReference type="SAM" id="Phobius"/>
    </source>
</evidence>
<dbReference type="NCBIfam" id="NF038083">
    <property type="entry name" value="CU044_5270_fam"/>
    <property type="match status" value="1"/>
</dbReference>
<dbReference type="OrthoDB" id="3461478at2"/>
<dbReference type="RefSeq" id="WP_106240000.1">
    <property type="nucleotide sequence ID" value="NZ_JBFAIB010000028.1"/>
</dbReference>
<gene>
    <name evidence="2" type="ORF">B0I32_106413</name>
</gene>
<organism evidence="2 3">
    <name type="scientific">Nonomuraea fuscirosea</name>
    <dbReference type="NCBI Taxonomy" id="1291556"/>
    <lineage>
        <taxon>Bacteria</taxon>
        <taxon>Bacillati</taxon>
        <taxon>Actinomycetota</taxon>
        <taxon>Actinomycetes</taxon>
        <taxon>Streptosporangiales</taxon>
        <taxon>Streptosporangiaceae</taxon>
        <taxon>Nonomuraea</taxon>
    </lineage>
</organism>
<sequence>MNELQRVRELYDDPAPPSAETAAAARTRMLSQDGHAGPRPRRTWRVPLGLLAAATAAAVVAGVTLVQHDSVRSRTGVQAVPRAPSPRDMMLAAAAQAELQPQGRYWYTHQRHAFATRALGRTGGYVVEERHEYFTWTGRARGDGGSFYGRFFAGRPQTGADTDAWRAAGSPSSWTVGSSGASRTVRTKSGAWREDSPGYRKGGAFLISGVGQFTYQELQELPADPGELRRLLCEGSVKFIGGGSGAPRRCDDAAQVLSRAFFVLVDTPVPPKVRAGLMRLITDYPGVRRLGAVTDPLGRPAVSLAASFGSADGRGTIQREVLFDRQAGKVLGSRDTQLVPGPDSETWQVPGRVLNYRAVLDVGWSDAKPALPD</sequence>
<accession>A0A2T0N2W0</accession>
<reference evidence="2 3" key="1">
    <citation type="submission" date="2018-03" db="EMBL/GenBank/DDBJ databases">
        <title>Genomic Encyclopedia of Type Strains, Phase III (KMG-III): the genomes of soil and plant-associated and newly described type strains.</title>
        <authorList>
            <person name="Whitman W."/>
        </authorList>
    </citation>
    <scope>NUCLEOTIDE SEQUENCE [LARGE SCALE GENOMIC DNA]</scope>
    <source>
        <strain evidence="2 3">CGMCC 4.7104</strain>
    </source>
</reference>
<keyword evidence="1" id="KW-0472">Membrane</keyword>
<keyword evidence="1" id="KW-1133">Transmembrane helix</keyword>
<keyword evidence="3" id="KW-1185">Reference proteome</keyword>
<dbReference type="Proteomes" id="UP000238312">
    <property type="component" value="Unassembled WGS sequence"/>
</dbReference>
<feature type="transmembrane region" description="Helical" evidence="1">
    <location>
        <begin position="48"/>
        <end position="66"/>
    </location>
</feature>